<feature type="compositionally biased region" description="Polar residues" evidence="1">
    <location>
        <begin position="91"/>
        <end position="101"/>
    </location>
</feature>
<feature type="region of interest" description="Disordered" evidence="1">
    <location>
        <begin position="399"/>
        <end position="499"/>
    </location>
</feature>
<feature type="compositionally biased region" description="Pro residues" evidence="1">
    <location>
        <begin position="482"/>
        <end position="491"/>
    </location>
</feature>
<name>J5RCN5_TRIAS</name>
<dbReference type="VEuPathDB" id="FungiDB:A1Q1_06846"/>
<feature type="region of interest" description="Disordered" evidence="1">
    <location>
        <begin position="43"/>
        <end position="103"/>
    </location>
</feature>
<dbReference type="GeneID" id="25990358"/>
<feature type="compositionally biased region" description="Low complexity" evidence="1">
    <location>
        <begin position="141"/>
        <end position="165"/>
    </location>
</feature>
<comment type="caution">
    <text evidence="2">The sequence shown here is derived from an EMBL/GenBank/DDBJ whole genome shotgun (WGS) entry which is preliminary data.</text>
</comment>
<dbReference type="EMBL" id="ALBS01000041">
    <property type="protein sequence ID" value="EJT51923.1"/>
    <property type="molecule type" value="Genomic_DNA"/>
</dbReference>
<dbReference type="HOGENOM" id="CLU_378644_0_0_1"/>
<dbReference type="KEGG" id="tasa:A1Q1_06846"/>
<feature type="region of interest" description="Disordered" evidence="1">
    <location>
        <begin position="120"/>
        <end position="165"/>
    </location>
</feature>
<evidence type="ECO:0000313" key="3">
    <source>
        <dbReference type="Proteomes" id="UP000002748"/>
    </source>
</evidence>
<dbReference type="RefSeq" id="XP_014182570.1">
    <property type="nucleotide sequence ID" value="XM_014327095.1"/>
</dbReference>
<proteinExistence type="predicted"/>
<feature type="region of interest" description="Disordered" evidence="1">
    <location>
        <begin position="668"/>
        <end position="732"/>
    </location>
</feature>
<dbReference type="Proteomes" id="UP000002748">
    <property type="component" value="Unassembled WGS sequence"/>
</dbReference>
<feature type="compositionally biased region" description="Basic and acidic residues" evidence="1">
    <location>
        <begin position="320"/>
        <end position="353"/>
    </location>
</feature>
<feature type="compositionally biased region" description="Basic and acidic residues" evidence="1">
    <location>
        <begin position="66"/>
        <end position="82"/>
    </location>
</feature>
<feature type="compositionally biased region" description="Pro residues" evidence="1">
    <location>
        <begin position="13"/>
        <end position="23"/>
    </location>
</feature>
<dbReference type="AlphaFoldDB" id="J5RCN5"/>
<evidence type="ECO:0000313" key="2">
    <source>
        <dbReference type="EMBL" id="EJT51923.1"/>
    </source>
</evidence>
<feature type="compositionally biased region" description="Polar residues" evidence="1">
    <location>
        <begin position="440"/>
        <end position="461"/>
    </location>
</feature>
<feature type="region of interest" description="Disordered" evidence="1">
    <location>
        <begin position="1"/>
        <end position="29"/>
    </location>
</feature>
<feature type="region of interest" description="Disordered" evidence="1">
    <location>
        <begin position="246"/>
        <end position="270"/>
    </location>
</feature>
<protein>
    <submittedName>
        <fullName evidence="2">Uncharacterized protein</fullName>
    </submittedName>
</protein>
<evidence type="ECO:0000256" key="1">
    <source>
        <dbReference type="SAM" id="MobiDB-lite"/>
    </source>
</evidence>
<gene>
    <name evidence="2" type="ORF">A1Q1_06846</name>
</gene>
<sequence length="732" mass="79482">MSVEERLQRLVQPLPPCPPPPIQEQPAIQYSAPSKLALITASKPVLSPSPSPAASAPSASHIPRLATDEDNRPSHRAHDERSSVQLPWPQCQGNCPRSPSGQACRDLNCALKSPHTPRINYPASPCPSPALPQKVTLSPPSNSDHSTSLFSTSPSPSSPPNTLLQPPSVNITPFAALEHAAVASPEASFSTTIPASGESTRERIDFRVHQSPSQHLTPCSTPEVRSQEADCGYADVEAELDAIIHRASPPRSSSNPMARGRPDTPTPISNMAYHTLPRAKTQFREDPDIFAPLQYDTTYSSRPEPSVDSELLSELVTDTTGERAARREKRRMEKQEKQREQESEKMEKMEKARASRGPPTHAILYDEEERNCGRVPLVFSLVGGVSLPDGSVGPALVAQPQIQAKPKPAVVHSTPKDRQSDTRAQSLRTHHMKAKMPPSYTGQNSRPSSRESGPTSETHGTYVTARGISPAERAQTSQRPLPRLPGAPPPATATGYDGRYPPLPAQPTQTARQTSVTFAPPPQPSVQNTYTVPATPITNNKPTLDALIAAQIATPHPIPGIHHSVPQRDNVWDDLFATALYGLAYSSLSRNEKKEVQRTKIVRGAQISASGSKGLAKIKAGEVKIGAKVVGRSVAQKMGRMKPDRAYTQQDYEFDAVGNMYARYADEPDESWRGQAEVRPAVPPKTERVERERPVSRPASRASTSGRSEHSARTVAPNPNGTNGRRYLEGEV</sequence>
<feature type="region of interest" description="Disordered" evidence="1">
    <location>
        <begin position="317"/>
        <end position="367"/>
    </location>
</feature>
<accession>J5RCN5</accession>
<organism evidence="2 3">
    <name type="scientific">Trichosporon asahii var. asahii (strain ATCC 90039 / CBS 2479 / JCM 2466 / KCTC 7840 / NBRC 103889/ NCYC 2677 / UAMH 7654)</name>
    <name type="common">Yeast</name>
    <dbReference type="NCBI Taxonomy" id="1186058"/>
    <lineage>
        <taxon>Eukaryota</taxon>
        <taxon>Fungi</taxon>
        <taxon>Dikarya</taxon>
        <taxon>Basidiomycota</taxon>
        <taxon>Agaricomycotina</taxon>
        <taxon>Tremellomycetes</taxon>
        <taxon>Trichosporonales</taxon>
        <taxon>Trichosporonaceae</taxon>
        <taxon>Trichosporon</taxon>
    </lineage>
</organism>
<feature type="compositionally biased region" description="Basic and acidic residues" evidence="1">
    <location>
        <begin position="685"/>
        <end position="695"/>
    </location>
</feature>
<reference evidence="2 3" key="1">
    <citation type="journal article" date="2012" name="Eukaryot. Cell">
        <title>Draft genome sequence of CBS 2479, the standard type strain of Trichosporon asahii.</title>
        <authorList>
            <person name="Yang R.Y."/>
            <person name="Li H.T."/>
            <person name="Zhu H."/>
            <person name="Zhou G.P."/>
            <person name="Wang M."/>
            <person name="Wang L."/>
        </authorList>
    </citation>
    <scope>NUCLEOTIDE SEQUENCE [LARGE SCALE GENOMIC DNA]</scope>
    <source>
        <strain evidence="3">ATCC 90039 / CBS 2479 / JCM 2466 / KCTC 7840 / NCYC 2677 / UAMH 7654</strain>
    </source>
</reference>